<proteinExistence type="predicted"/>
<sequence>MKKFLTVCLAAGTLAASALGFSACSGNTLVVYTEAGFPPFEYLSDGQIVGVDVDIMNQVGERLGRDVRFENVNFDYIVDAVSQGNLTNVGAAGLSITEERKEKVDFSIPYYTASLYVIYKADGTMAPEISESTAENGEVIYWDSLAGMSIGVQGGTTADIFLKGEIESGVLTGTNTKRTTNPSLSVTVNDIGLNLNAVIIDELPAKTLVANNDGLSCLPLYYKGETVEEDEASVDEYAIAVTPGQDELLNAINEVLRELIDDVDADGNNGIDRLVMQHLDLASN</sequence>
<keyword evidence="1 2" id="KW-0732">Signal</keyword>
<evidence type="ECO:0000313" key="4">
    <source>
        <dbReference type="EMBL" id="HIZ24805.1"/>
    </source>
</evidence>
<dbReference type="InterPro" id="IPR001638">
    <property type="entry name" value="Solute-binding_3/MltF_N"/>
</dbReference>
<protein>
    <submittedName>
        <fullName evidence="4">Transporter substrate-binding domain-containing protein</fullName>
    </submittedName>
</protein>
<feature type="domain" description="Solute-binding protein family 3/N-terminal" evidence="3">
    <location>
        <begin position="28"/>
        <end position="272"/>
    </location>
</feature>
<dbReference type="PANTHER" id="PTHR35936:SF19">
    <property type="entry name" value="AMINO-ACID-BINDING PROTEIN YXEM-RELATED"/>
    <property type="match status" value="1"/>
</dbReference>
<evidence type="ECO:0000313" key="5">
    <source>
        <dbReference type="Proteomes" id="UP000824044"/>
    </source>
</evidence>
<gene>
    <name evidence="4" type="ORF">H9812_04965</name>
</gene>
<comment type="caution">
    <text evidence="4">The sequence shown here is derived from an EMBL/GenBank/DDBJ whole genome shotgun (WGS) entry which is preliminary data.</text>
</comment>
<accession>A0A9D2DXC0</accession>
<evidence type="ECO:0000259" key="3">
    <source>
        <dbReference type="SMART" id="SM00062"/>
    </source>
</evidence>
<evidence type="ECO:0000256" key="1">
    <source>
        <dbReference type="ARBA" id="ARBA00022729"/>
    </source>
</evidence>
<dbReference type="PANTHER" id="PTHR35936">
    <property type="entry name" value="MEMBRANE-BOUND LYTIC MUREIN TRANSGLYCOSYLASE F"/>
    <property type="match status" value="1"/>
</dbReference>
<dbReference type="EMBL" id="DXBS01000098">
    <property type="protein sequence ID" value="HIZ24805.1"/>
    <property type="molecule type" value="Genomic_DNA"/>
</dbReference>
<evidence type="ECO:0000256" key="2">
    <source>
        <dbReference type="SAM" id="SignalP"/>
    </source>
</evidence>
<dbReference type="SUPFAM" id="SSF53850">
    <property type="entry name" value="Periplasmic binding protein-like II"/>
    <property type="match status" value="1"/>
</dbReference>
<reference evidence="4" key="2">
    <citation type="submission" date="2021-04" db="EMBL/GenBank/DDBJ databases">
        <authorList>
            <person name="Gilroy R."/>
        </authorList>
    </citation>
    <scope>NUCLEOTIDE SEQUENCE</scope>
    <source>
        <strain evidence="4">CHK33-5263</strain>
    </source>
</reference>
<dbReference type="SMART" id="SM00062">
    <property type="entry name" value="PBPb"/>
    <property type="match status" value="1"/>
</dbReference>
<dbReference type="Proteomes" id="UP000824044">
    <property type="component" value="Unassembled WGS sequence"/>
</dbReference>
<dbReference type="Gene3D" id="3.40.190.10">
    <property type="entry name" value="Periplasmic binding protein-like II"/>
    <property type="match status" value="2"/>
</dbReference>
<dbReference type="Pfam" id="PF00497">
    <property type="entry name" value="SBP_bac_3"/>
    <property type="match status" value="1"/>
</dbReference>
<reference evidence="4" key="1">
    <citation type="journal article" date="2021" name="PeerJ">
        <title>Extensive microbial diversity within the chicken gut microbiome revealed by metagenomics and culture.</title>
        <authorList>
            <person name="Gilroy R."/>
            <person name="Ravi A."/>
            <person name="Getino M."/>
            <person name="Pursley I."/>
            <person name="Horton D.L."/>
            <person name="Alikhan N.F."/>
            <person name="Baker D."/>
            <person name="Gharbi K."/>
            <person name="Hall N."/>
            <person name="Watson M."/>
            <person name="Adriaenssens E.M."/>
            <person name="Foster-Nyarko E."/>
            <person name="Jarju S."/>
            <person name="Secka A."/>
            <person name="Antonio M."/>
            <person name="Oren A."/>
            <person name="Chaudhuri R.R."/>
            <person name="La Ragione R."/>
            <person name="Hildebrand F."/>
            <person name="Pallen M.J."/>
        </authorList>
    </citation>
    <scope>NUCLEOTIDE SEQUENCE</scope>
    <source>
        <strain evidence="4">CHK33-5263</strain>
    </source>
</reference>
<feature type="signal peptide" evidence="2">
    <location>
        <begin position="1"/>
        <end position="18"/>
    </location>
</feature>
<dbReference type="PROSITE" id="PS51257">
    <property type="entry name" value="PROKAR_LIPOPROTEIN"/>
    <property type="match status" value="1"/>
</dbReference>
<feature type="chain" id="PRO_5038876689" evidence="2">
    <location>
        <begin position="19"/>
        <end position="284"/>
    </location>
</feature>
<name>A0A9D2DXC0_9FIRM</name>
<organism evidence="4 5">
    <name type="scientific">Candidatus Gallimonas intestinigallinarum</name>
    <dbReference type="NCBI Taxonomy" id="2838604"/>
    <lineage>
        <taxon>Bacteria</taxon>
        <taxon>Bacillati</taxon>
        <taxon>Bacillota</taxon>
        <taxon>Clostridia</taxon>
        <taxon>Candidatus Gallimonas</taxon>
    </lineage>
</organism>
<dbReference type="AlphaFoldDB" id="A0A9D2DXC0"/>